<dbReference type="STRING" id="1182541.W9YT16"/>
<feature type="signal peptide" evidence="2">
    <location>
        <begin position="1"/>
        <end position="18"/>
    </location>
</feature>
<accession>W9YT16</accession>
<gene>
    <name evidence="3" type="ORF">A1O1_01168</name>
</gene>
<dbReference type="GeneID" id="19156070"/>
<proteinExistence type="predicted"/>
<feature type="chain" id="PRO_5004935100" evidence="2">
    <location>
        <begin position="19"/>
        <end position="261"/>
    </location>
</feature>
<dbReference type="OrthoDB" id="2141239at2759"/>
<sequence>MIVKATAVALLVAGSASAAALINAKQYGAEAVVKADPDYGLCIPTMKFEGGIRGRPALEFSFLPADPLCSKGQQEALNINIITNRICDQLSTVCAANQAAQTLCRQAQAKIRTLGTRDKSTADTWNTLLGFGGALTNPDGGLAEPDSQMRDLKVKRDVEMEKRAIIPCSTSEWIDTCTGWPAAEPVVKRHVEADADVAAPEPVVKKRSAEPEAEPDPEPQPEPEAEPMVKRSGEAGAKAKRQVEFIACSTTEWLDDCTGWP</sequence>
<comment type="caution">
    <text evidence="3">The sequence shown here is derived from an EMBL/GenBank/DDBJ whole genome shotgun (WGS) entry which is preliminary data.</text>
</comment>
<evidence type="ECO:0000256" key="1">
    <source>
        <dbReference type="SAM" id="MobiDB-lite"/>
    </source>
</evidence>
<dbReference type="Proteomes" id="UP000019484">
    <property type="component" value="Unassembled WGS sequence"/>
</dbReference>
<protein>
    <submittedName>
        <fullName evidence="3">Uncharacterized protein</fullName>
    </submittedName>
</protein>
<feature type="compositionally biased region" description="Acidic residues" evidence="1">
    <location>
        <begin position="211"/>
        <end position="225"/>
    </location>
</feature>
<dbReference type="EMBL" id="AMWN01000001">
    <property type="protein sequence ID" value="EXJ96042.1"/>
    <property type="molecule type" value="Genomic_DNA"/>
</dbReference>
<keyword evidence="2" id="KW-0732">Signal</keyword>
<evidence type="ECO:0000256" key="2">
    <source>
        <dbReference type="SAM" id="SignalP"/>
    </source>
</evidence>
<dbReference type="AlphaFoldDB" id="W9YT16"/>
<dbReference type="RefSeq" id="XP_007720271.1">
    <property type="nucleotide sequence ID" value="XM_007722081.1"/>
</dbReference>
<evidence type="ECO:0000313" key="4">
    <source>
        <dbReference type="Proteomes" id="UP000019484"/>
    </source>
</evidence>
<organism evidence="3 4">
    <name type="scientific">Capronia coronata CBS 617.96</name>
    <dbReference type="NCBI Taxonomy" id="1182541"/>
    <lineage>
        <taxon>Eukaryota</taxon>
        <taxon>Fungi</taxon>
        <taxon>Dikarya</taxon>
        <taxon>Ascomycota</taxon>
        <taxon>Pezizomycotina</taxon>
        <taxon>Eurotiomycetes</taxon>
        <taxon>Chaetothyriomycetidae</taxon>
        <taxon>Chaetothyriales</taxon>
        <taxon>Herpotrichiellaceae</taxon>
        <taxon>Capronia</taxon>
    </lineage>
</organism>
<dbReference type="eggNOG" id="ENOG502QUVP">
    <property type="taxonomic scope" value="Eukaryota"/>
</dbReference>
<keyword evidence="4" id="KW-1185">Reference proteome</keyword>
<feature type="region of interest" description="Disordered" evidence="1">
    <location>
        <begin position="198"/>
        <end position="240"/>
    </location>
</feature>
<name>W9YT16_9EURO</name>
<dbReference type="HOGENOM" id="CLU_1034517_0_0_1"/>
<evidence type="ECO:0000313" key="3">
    <source>
        <dbReference type="EMBL" id="EXJ96042.1"/>
    </source>
</evidence>
<reference evidence="3 4" key="1">
    <citation type="submission" date="2013-03" db="EMBL/GenBank/DDBJ databases">
        <title>The Genome Sequence of Capronia coronata CBS 617.96.</title>
        <authorList>
            <consortium name="The Broad Institute Genomics Platform"/>
            <person name="Cuomo C."/>
            <person name="de Hoog S."/>
            <person name="Gorbushina A."/>
            <person name="Walker B."/>
            <person name="Young S.K."/>
            <person name="Zeng Q."/>
            <person name="Gargeya S."/>
            <person name="Fitzgerald M."/>
            <person name="Haas B."/>
            <person name="Abouelleil A."/>
            <person name="Allen A.W."/>
            <person name="Alvarado L."/>
            <person name="Arachchi H.M."/>
            <person name="Berlin A.M."/>
            <person name="Chapman S.B."/>
            <person name="Gainer-Dewar J."/>
            <person name="Goldberg J."/>
            <person name="Griggs A."/>
            <person name="Gujja S."/>
            <person name="Hansen M."/>
            <person name="Howarth C."/>
            <person name="Imamovic A."/>
            <person name="Ireland A."/>
            <person name="Larimer J."/>
            <person name="McCowan C."/>
            <person name="Murphy C."/>
            <person name="Pearson M."/>
            <person name="Poon T.W."/>
            <person name="Priest M."/>
            <person name="Roberts A."/>
            <person name="Saif S."/>
            <person name="Shea T."/>
            <person name="Sisk P."/>
            <person name="Sykes S."/>
            <person name="Wortman J."/>
            <person name="Nusbaum C."/>
            <person name="Birren B."/>
        </authorList>
    </citation>
    <scope>NUCLEOTIDE SEQUENCE [LARGE SCALE GENOMIC DNA]</scope>
    <source>
        <strain evidence="3 4">CBS 617.96</strain>
    </source>
</reference>